<feature type="region of interest" description="Disordered" evidence="5">
    <location>
        <begin position="673"/>
        <end position="708"/>
    </location>
</feature>
<name>B6JXC9_SCHJY</name>
<organism evidence="7 9">
    <name type="scientific">Schizosaccharomyces japonicus (strain yFS275 / FY16936)</name>
    <name type="common">Fission yeast</name>
    <dbReference type="NCBI Taxonomy" id="402676"/>
    <lineage>
        <taxon>Eukaryota</taxon>
        <taxon>Fungi</taxon>
        <taxon>Dikarya</taxon>
        <taxon>Ascomycota</taxon>
        <taxon>Taphrinomycotina</taxon>
        <taxon>Schizosaccharomycetes</taxon>
        <taxon>Schizosaccharomycetales</taxon>
        <taxon>Schizosaccharomycetaceae</taxon>
        <taxon>Schizosaccharomyces</taxon>
    </lineage>
</organism>
<comment type="similarity">
    <text evidence="2">Belongs to the RIX1/PELP1 family.</text>
</comment>
<evidence type="ECO:0000313" key="7">
    <source>
        <dbReference type="EMBL" id="EEB06030.1"/>
    </source>
</evidence>
<dbReference type="RefSeq" id="XP_002172323.1">
    <property type="nucleotide sequence ID" value="XM_002172287.2"/>
</dbReference>
<comment type="subcellular location">
    <subcellularLocation>
        <location evidence="1">Nucleus</location>
    </subcellularLocation>
</comment>
<dbReference type="InterPro" id="IPR016024">
    <property type="entry name" value="ARM-type_fold"/>
</dbReference>
<dbReference type="GO" id="GO:0005634">
    <property type="term" value="C:nucleus"/>
    <property type="evidence" value="ECO:0000318"/>
    <property type="project" value="GO_Central"/>
</dbReference>
<keyword evidence="4" id="KW-0539">Nucleus</keyword>
<dbReference type="GO" id="GO:0000792">
    <property type="term" value="C:heterochromatin"/>
    <property type="evidence" value="ECO:0007669"/>
    <property type="project" value="EnsemblFungi"/>
</dbReference>
<feature type="region of interest" description="Disordered" evidence="5">
    <location>
        <begin position="819"/>
        <end position="841"/>
    </location>
</feature>
<dbReference type="eggNOG" id="ENOG502QSEW">
    <property type="taxonomic scope" value="Eukaryota"/>
</dbReference>
<dbReference type="STRING" id="402676.B6JXC9"/>
<dbReference type="SUPFAM" id="SSF48371">
    <property type="entry name" value="ARM repeat"/>
    <property type="match status" value="1"/>
</dbReference>
<reference evidence="7 9" key="1">
    <citation type="journal article" date="2011" name="Science">
        <title>Comparative functional genomics of the fission yeasts.</title>
        <authorList>
            <person name="Rhind N."/>
            <person name="Chen Z."/>
            <person name="Yassour M."/>
            <person name="Thompson D.A."/>
            <person name="Haas B.J."/>
            <person name="Habib N."/>
            <person name="Wapinski I."/>
            <person name="Roy S."/>
            <person name="Lin M.F."/>
            <person name="Heiman D.I."/>
            <person name="Young S.K."/>
            <person name="Furuya K."/>
            <person name="Guo Y."/>
            <person name="Pidoux A."/>
            <person name="Chen H.M."/>
            <person name="Robbertse B."/>
            <person name="Goldberg J.M."/>
            <person name="Aoki K."/>
            <person name="Bayne E.H."/>
            <person name="Berlin A.M."/>
            <person name="Desjardins C.A."/>
            <person name="Dobbs E."/>
            <person name="Dukaj L."/>
            <person name="Fan L."/>
            <person name="FitzGerald M.G."/>
            <person name="French C."/>
            <person name="Gujja S."/>
            <person name="Hansen K."/>
            <person name="Keifenheim D."/>
            <person name="Levin J.Z."/>
            <person name="Mosher R.A."/>
            <person name="Mueller C.A."/>
            <person name="Pfiffner J."/>
            <person name="Priest M."/>
            <person name="Russ C."/>
            <person name="Smialowska A."/>
            <person name="Swoboda P."/>
            <person name="Sykes S.M."/>
            <person name="Vaughn M."/>
            <person name="Vengrova S."/>
            <person name="Yoder R."/>
            <person name="Zeng Q."/>
            <person name="Allshire R."/>
            <person name="Baulcombe D."/>
            <person name="Birren B.W."/>
            <person name="Brown W."/>
            <person name="Ekwall K."/>
            <person name="Kellis M."/>
            <person name="Leatherwood J."/>
            <person name="Levin H."/>
            <person name="Margalit H."/>
            <person name="Martienssen R."/>
            <person name="Nieduszynski C.A."/>
            <person name="Spatafora J.W."/>
            <person name="Friedman N."/>
            <person name="Dalgaard J.Z."/>
            <person name="Baumann P."/>
            <person name="Niki H."/>
            <person name="Regev A."/>
            <person name="Nusbaum C."/>
        </authorList>
    </citation>
    <scope>NUCLEOTIDE SEQUENCE [LARGE SCALE GENOMIC DNA]</scope>
    <source>
        <strain evidence="9">yFS275 / FY16936</strain>
    </source>
</reference>
<evidence type="ECO:0000313" key="9">
    <source>
        <dbReference type="Proteomes" id="UP000001744"/>
    </source>
</evidence>
<evidence type="ECO:0000256" key="3">
    <source>
        <dbReference type="ARBA" id="ARBA00021502"/>
    </source>
</evidence>
<dbReference type="GO" id="GO:0006364">
    <property type="term" value="P:rRNA processing"/>
    <property type="evidence" value="ECO:0000318"/>
    <property type="project" value="GO_Central"/>
</dbReference>
<evidence type="ECO:0000256" key="5">
    <source>
        <dbReference type="SAM" id="MobiDB-lite"/>
    </source>
</evidence>
<sequence>MSTSLDGGSVALVKSWLSTSFAHEQYLPYHVPGIVSVLSQQKCIDSLGHNENANLLRKKWCARLSSLLQSKDARVRWSAVVLIHSTVSQSWECVLEYGATWSRLLVAILNKPEAPATLNSTMIAIATLFNAAFGHASLTREFVTPNLAPFLTFCFRIAENGKCSDTLYTCLYKVILHHPTTFRPFKSRMQNMCIETLENPSTSKKLKEKAAVCYAELYRCGGKANFADNWKRELSVVIREFHAALDYLFQFVEEPTAKANIRPEELVFPVITGHYEEKAQQALDRCSNMLLIIQSYLSSSTEKRVSIPVESLYGLVQRLYGVQLTSPVLSPQEQSLHSLLFAVLPTVHSMANKLCKLLLTVSPAACLIQLADLLDGLNDCLIAEHSNVQVFCSAIDLLSLFLKKTNANIAFRHFENPLTLVLNRLHSTLEGGFASESGKMASKDNDARQPSKKRKTAVNEHSSDALLDVNAFTLKLEEKVMKCCVEFIISVLTFASELPRMLRSNIDLLLLQLTFSNPPASVLVLLHQALMSSVASVGDVQAVILPHAQQLLSGRFGVVHPSPLVNQKATLLLTELENFVHPRFPPLQKRLELSSEESAFTANFAPVSFHKPGEASPAEHDFAATSSSLQVSETLQDQAMQEDRTEIISSVLETNKSTVISRHASPEMAHEFDMHETEEEVNTESVVTPDTRSSLSSANSASTNLNSDKTTAVEKIRTEETVQTVTEVTTTTTTVDTVESVKATTAETAVTSPNPDTNAVTEEVEKGQGETVINQNAMEVDAVPSNMADFPPSAQEEIRSAAEAALANPIEDADLEEELDEIPSINLEQSSSSEDEDEDEE</sequence>
<dbReference type="PANTHER" id="PTHR34105:SF1">
    <property type="entry name" value="PROLINE-, GLUTAMIC ACID- AND LEUCINE-RICH PROTEIN 1"/>
    <property type="match status" value="1"/>
</dbReference>
<proteinExistence type="inferred from homology"/>
<gene>
    <name evidence="8" type="primary">rix1</name>
    <name evidence="7" type="ORF">SJAG_01056</name>
</gene>
<feature type="domain" description="Pre-rRNA-processing protein RIX1 N-terminal" evidence="6">
    <location>
        <begin position="10"/>
        <end position="203"/>
    </location>
</feature>
<keyword evidence="9" id="KW-1185">Reference proteome</keyword>
<dbReference type="EMBL" id="KE651166">
    <property type="protein sequence ID" value="EEB06030.1"/>
    <property type="molecule type" value="Genomic_DNA"/>
</dbReference>
<evidence type="ECO:0000256" key="2">
    <source>
        <dbReference type="ARBA" id="ARBA00010511"/>
    </source>
</evidence>
<dbReference type="Pfam" id="PF08167">
    <property type="entry name" value="RIX1"/>
    <property type="match status" value="1"/>
</dbReference>
<dbReference type="OrthoDB" id="20900at2759"/>
<dbReference type="PANTHER" id="PTHR34105">
    <property type="entry name" value="PROLINE-, GLUTAMIC ACID- AND LEUCINE-RICH PROTEIN 1"/>
    <property type="match status" value="1"/>
</dbReference>
<feature type="region of interest" description="Disordered" evidence="5">
    <location>
        <begin position="436"/>
        <end position="459"/>
    </location>
</feature>
<dbReference type="InterPro" id="IPR012583">
    <property type="entry name" value="RIX1_N"/>
</dbReference>
<dbReference type="GeneID" id="7048300"/>
<evidence type="ECO:0000313" key="8">
    <source>
        <dbReference type="JaponicusDB" id="SJAG_01056"/>
    </source>
</evidence>
<accession>B6JXC9</accession>
<dbReference type="VEuPathDB" id="FungiDB:SJAG_01056"/>
<protein>
    <recommendedName>
        <fullName evidence="3">Pre-rRNA-processing protein RIX1</fullName>
    </recommendedName>
</protein>
<dbReference type="AlphaFoldDB" id="B6JXC9"/>
<dbReference type="Proteomes" id="UP000001744">
    <property type="component" value="Unassembled WGS sequence"/>
</dbReference>
<evidence type="ECO:0000256" key="4">
    <source>
        <dbReference type="ARBA" id="ARBA00023242"/>
    </source>
</evidence>
<dbReference type="OMA" id="GGWEILR"/>
<evidence type="ECO:0000256" key="1">
    <source>
        <dbReference type="ARBA" id="ARBA00004123"/>
    </source>
</evidence>
<dbReference type="JaponicusDB" id="SJAG_01056">
    <property type="gene designation" value="rix1"/>
</dbReference>
<dbReference type="HOGENOM" id="CLU_017323_0_0_1"/>
<dbReference type="GO" id="GO:0120330">
    <property type="term" value="C:rixosome complex"/>
    <property type="evidence" value="ECO:0007669"/>
    <property type="project" value="EnsemblFungi"/>
</dbReference>
<evidence type="ECO:0000259" key="6">
    <source>
        <dbReference type="Pfam" id="PF08167"/>
    </source>
</evidence>
<feature type="compositionally biased region" description="Low complexity" evidence="5">
    <location>
        <begin position="683"/>
        <end position="707"/>
    </location>
</feature>